<comment type="caution">
    <text evidence="3">The sequence shown here is derived from an EMBL/GenBank/DDBJ whole genome shotgun (WGS) entry which is preliminary data.</text>
</comment>
<dbReference type="Pfam" id="PF01551">
    <property type="entry name" value="Peptidase_M23"/>
    <property type="match status" value="1"/>
</dbReference>
<keyword evidence="1" id="KW-0732">Signal</keyword>
<dbReference type="RefSeq" id="WP_134552640.1">
    <property type="nucleotide sequence ID" value="NZ_SOHL01000027.1"/>
</dbReference>
<evidence type="ECO:0000313" key="4">
    <source>
        <dbReference type="Proteomes" id="UP000297983"/>
    </source>
</evidence>
<dbReference type="SUPFAM" id="SSF51261">
    <property type="entry name" value="Duplicated hybrid motif"/>
    <property type="match status" value="1"/>
</dbReference>
<protein>
    <submittedName>
        <fullName evidence="3">M23 family metallopeptidase</fullName>
    </submittedName>
</protein>
<dbReference type="PROSITE" id="PS51257">
    <property type="entry name" value="PROKAR_LIPOPROTEIN"/>
    <property type="match status" value="1"/>
</dbReference>
<gene>
    <name evidence="3" type="ORF">E3T50_13640</name>
</gene>
<evidence type="ECO:0000259" key="2">
    <source>
        <dbReference type="Pfam" id="PF01551"/>
    </source>
</evidence>
<dbReference type="Proteomes" id="UP000297983">
    <property type="component" value="Unassembled WGS sequence"/>
</dbReference>
<dbReference type="GO" id="GO:0004222">
    <property type="term" value="F:metalloendopeptidase activity"/>
    <property type="evidence" value="ECO:0007669"/>
    <property type="project" value="TreeGrafter"/>
</dbReference>
<dbReference type="AlphaFoldDB" id="A0A4R9AQV6"/>
<reference evidence="3 4" key="1">
    <citation type="submission" date="2019-03" db="EMBL/GenBank/DDBJ databases">
        <title>Genomics of glacier-inhabiting Cryobacterium strains.</title>
        <authorList>
            <person name="Liu Q."/>
            <person name="Xin Y.-H."/>
        </authorList>
    </citation>
    <scope>NUCLEOTIDE SEQUENCE [LARGE SCALE GENOMIC DNA]</scope>
    <source>
        <strain evidence="3 4">Hz16</strain>
    </source>
</reference>
<name>A0A4R9AQV6_9MICO</name>
<dbReference type="InterPro" id="IPR011055">
    <property type="entry name" value="Dup_hybrid_motif"/>
</dbReference>
<accession>A0A4R9AQV6</accession>
<feature type="domain" description="M23ase beta-sheet core" evidence="2">
    <location>
        <begin position="246"/>
        <end position="341"/>
    </location>
</feature>
<sequence>MKKLVGLVVVVMLACPLGALVGVAALVTTVASSCGSLVVATIPDSLTAQTVDGRSIILVRRQLTHAGTIITVGGQTADVGRAGVVVALMAALTESTLRLLANTRAYPESAAYPHDGVGSDHDSLGLFQMRPSSGWGTVAELMDPVYQARAFFGGASGPNGGSPRGLLEVAGWQVLDPGAAAQAVEVSAYPDRYQNYEPVAEAILVALTRGSSVVESSRVAFPLPAGAYTNTDSFGWRTDPYTGAQRFHAGSDLAAPLGTPILAVADGVVSFAGQRGTYGGLITIEHTVDGQRVTSYYAHMYEQGMHVAAGDNVVAGQQIGDVGSAGKSTGPHLHLEMHPGGSGQPAINALDWLTAHGAADLTAATSGCAVA</sequence>
<proteinExistence type="predicted"/>
<dbReference type="EMBL" id="SOHL01000027">
    <property type="protein sequence ID" value="TFD68210.1"/>
    <property type="molecule type" value="Genomic_DNA"/>
</dbReference>
<keyword evidence="4" id="KW-1185">Reference proteome</keyword>
<dbReference type="InterPro" id="IPR050570">
    <property type="entry name" value="Cell_wall_metabolism_enzyme"/>
</dbReference>
<evidence type="ECO:0000256" key="1">
    <source>
        <dbReference type="ARBA" id="ARBA00022729"/>
    </source>
</evidence>
<dbReference type="PANTHER" id="PTHR21666">
    <property type="entry name" value="PEPTIDASE-RELATED"/>
    <property type="match status" value="1"/>
</dbReference>
<organism evidence="3 4">
    <name type="scientific">Cryobacterium gelidum</name>
    <dbReference type="NCBI Taxonomy" id="1259164"/>
    <lineage>
        <taxon>Bacteria</taxon>
        <taxon>Bacillati</taxon>
        <taxon>Actinomycetota</taxon>
        <taxon>Actinomycetes</taxon>
        <taxon>Micrococcales</taxon>
        <taxon>Microbacteriaceae</taxon>
        <taxon>Cryobacterium</taxon>
    </lineage>
</organism>
<dbReference type="InterPro" id="IPR016047">
    <property type="entry name" value="M23ase_b-sheet_dom"/>
</dbReference>
<evidence type="ECO:0000313" key="3">
    <source>
        <dbReference type="EMBL" id="TFD68210.1"/>
    </source>
</evidence>
<dbReference type="PANTHER" id="PTHR21666:SF289">
    <property type="entry name" value="L-ALA--D-GLU ENDOPEPTIDASE"/>
    <property type="match status" value="1"/>
</dbReference>
<dbReference type="Gene3D" id="2.70.70.10">
    <property type="entry name" value="Glucose Permease (Domain IIA)"/>
    <property type="match status" value="1"/>
</dbReference>
<dbReference type="CDD" id="cd12797">
    <property type="entry name" value="M23_peptidase"/>
    <property type="match status" value="1"/>
</dbReference>